<dbReference type="PANTHER" id="PTHR18919">
    <property type="entry name" value="ACETYL-COA C-ACYLTRANSFERASE"/>
    <property type="match status" value="1"/>
</dbReference>
<dbReference type="SUPFAM" id="SSF53901">
    <property type="entry name" value="Thiolase-like"/>
    <property type="match status" value="2"/>
</dbReference>
<dbReference type="CDD" id="cd00751">
    <property type="entry name" value="thiolase"/>
    <property type="match status" value="1"/>
</dbReference>
<dbReference type="InterPro" id="IPR020613">
    <property type="entry name" value="Thiolase_CS"/>
</dbReference>
<evidence type="ECO:0000256" key="3">
    <source>
        <dbReference type="ARBA" id="ARBA00023315"/>
    </source>
</evidence>
<dbReference type="GO" id="GO:0003988">
    <property type="term" value="F:acetyl-CoA C-acyltransferase activity"/>
    <property type="evidence" value="ECO:0007669"/>
    <property type="project" value="UniProtKB-EC"/>
</dbReference>
<dbReference type="RefSeq" id="WP_375557842.1">
    <property type="nucleotide sequence ID" value="NZ_JBBVGT010000002.1"/>
</dbReference>
<evidence type="ECO:0000313" key="9">
    <source>
        <dbReference type="Proteomes" id="UP001580928"/>
    </source>
</evidence>
<evidence type="ECO:0000259" key="6">
    <source>
        <dbReference type="Pfam" id="PF00108"/>
    </source>
</evidence>
<dbReference type="PIRSF" id="PIRSF000429">
    <property type="entry name" value="Ac-CoA_Ac_transf"/>
    <property type="match status" value="1"/>
</dbReference>
<dbReference type="PANTHER" id="PTHR18919:SF165">
    <property type="entry name" value="ACETYL-COA ACETYLTRANSFERASE"/>
    <property type="match status" value="1"/>
</dbReference>
<dbReference type="PROSITE" id="PS00737">
    <property type="entry name" value="THIOLASE_2"/>
    <property type="match status" value="1"/>
</dbReference>
<dbReference type="Pfam" id="PF02803">
    <property type="entry name" value="Thiolase_C"/>
    <property type="match status" value="1"/>
</dbReference>
<dbReference type="InterPro" id="IPR020617">
    <property type="entry name" value="Thiolase_C"/>
</dbReference>
<keyword evidence="2 5" id="KW-0808">Transferase</keyword>
<feature type="domain" description="Thiolase C-terminal" evidence="7">
    <location>
        <begin position="269"/>
        <end position="391"/>
    </location>
</feature>
<accession>A0ABV5CFG9</accession>
<dbReference type="InterPro" id="IPR020616">
    <property type="entry name" value="Thiolase_N"/>
</dbReference>
<dbReference type="EMBL" id="JBBVGT010000002">
    <property type="protein sequence ID" value="MFB5946315.1"/>
    <property type="molecule type" value="Genomic_DNA"/>
</dbReference>
<dbReference type="NCBIfam" id="TIGR01930">
    <property type="entry name" value="AcCoA-C-Actrans"/>
    <property type="match status" value="1"/>
</dbReference>
<dbReference type="Proteomes" id="UP001580928">
    <property type="component" value="Unassembled WGS sequence"/>
</dbReference>
<dbReference type="PROSITE" id="PS00098">
    <property type="entry name" value="THIOLASE_1"/>
    <property type="match status" value="1"/>
</dbReference>
<evidence type="ECO:0000256" key="4">
    <source>
        <dbReference type="ARBA" id="ARBA00037924"/>
    </source>
</evidence>
<evidence type="ECO:0000256" key="1">
    <source>
        <dbReference type="ARBA" id="ARBA00010982"/>
    </source>
</evidence>
<dbReference type="InterPro" id="IPR016039">
    <property type="entry name" value="Thiolase-like"/>
</dbReference>
<dbReference type="InterPro" id="IPR020615">
    <property type="entry name" value="Thiolase_acyl_enz_int_AS"/>
</dbReference>
<keyword evidence="9" id="KW-1185">Reference proteome</keyword>
<evidence type="ECO:0000259" key="7">
    <source>
        <dbReference type="Pfam" id="PF02803"/>
    </source>
</evidence>
<gene>
    <name evidence="8" type="ORF">WKR92_10760</name>
</gene>
<comment type="caution">
    <text evidence="8">The sequence shown here is derived from an EMBL/GenBank/DDBJ whole genome shotgun (WGS) entry which is preliminary data.</text>
</comment>
<name>A0ABV5CFG9_9SPHI</name>
<dbReference type="Pfam" id="PF00108">
    <property type="entry name" value="Thiolase_N"/>
    <property type="match status" value="1"/>
</dbReference>
<evidence type="ECO:0000313" key="8">
    <source>
        <dbReference type="EMBL" id="MFB5946315.1"/>
    </source>
</evidence>
<feature type="domain" description="Thiolase N-terminal" evidence="6">
    <location>
        <begin position="5"/>
        <end position="261"/>
    </location>
</feature>
<dbReference type="PROSITE" id="PS00099">
    <property type="entry name" value="THIOLASE_3"/>
    <property type="match status" value="1"/>
</dbReference>
<evidence type="ECO:0000256" key="2">
    <source>
        <dbReference type="ARBA" id="ARBA00022679"/>
    </source>
</evidence>
<comment type="similarity">
    <text evidence="1 5">Belongs to the thiolase-like superfamily. Thiolase family.</text>
</comment>
<sequence>MDNQVFIVSAVRTPIGSFGGKLASLSATELAGKTIAAAIKRAGLEAAVVDEVFLGNVLSANLGQAPATQAAKLGGLGDLPATTVNKVCASGMKAIMLGAQSIELGINQVVVAGGAESMSNVPYYLDKARTGYRLGHGQVTDGLVKDGLWDVYNDYHMGSAAELCATECNFSREEQDAYAIESYKRSQKANKEGRFKKEIVPIEITGRKGDVTMVDEDEEINAVNFDKIPQLRPVFKKDGTVTAANASTLNDGAAILILMSKAKVEELGLKPIAKILGYADAQQAPEWFTTAPSKAIPRAIQAAKIKESDVDFYEINEAFSVVSLANNKELGLDSQKVNVYGGAVSMGHPLGASGARIVTTLLSVLDEEAGKIGVAGICNGGGGASAMVVEKL</sequence>
<reference evidence="8 9" key="1">
    <citation type="submission" date="2024-04" db="EMBL/GenBank/DDBJ databases">
        <title>Albibacterium profundi sp. nov., isolated from sediment of the Challenger Deep of Mariana Trench.</title>
        <authorList>
            <person name="Wang Y."/>
        </authorList>
    </citation>
    <scope>NUCLEOTIDE SEQUENCE [LARGE SCALE GENOMIC DNA]</scope>
    <source>
        <strain evidence="8 9">RHL897</strain>
    </source>
</reference>
<dbReference type="EC" id="2.3.1.16" evidence="8"/>
<dbReference type="Gene3D" id="3.40.47.10">
    <property type="match status" value="1"/>
</dbReference>
<protein>
    <submittedName>
        <fullName evidence="8">Acetyl-CoA C-acyltransferase</fullName>
        <ecNumber evidence="8">2.3.1.16</ecNumber>
    </submittedName>
</protein>
<dbReference type="InterPro" id="IPR020610">
    <property type="entry name" value="Thiolase_AS"/>
</dbReference>
<dbReference type="InterPro" id="IPR002155">
    <property type="entry name" value="Thiolase"/>
</dbReference>
<comment type="pathway">
    <text evidence="4">Metabolic intermediate biosynthesis; (R)-mevalonate biosynthesis; (R)-mevalonate from acetyl-CoA: step 1/3.</text>
</comment>
<evidence type="ECO:0000256" key="5">
    <source>
        <dbReference type="RuleBase" id="RU003557"/>
    </source>
</evidence>
<proteinExistence type="inferred from homology"/>
<organism evidence="8 9">
    <name type="scientific">Albibacterium profundi</name>
    <dbReference type="NCBI Taxonomy" id="3134906"/>
    <lineage>
        <taxon>Bacteria</taxon>
        <taxon>Pseudomonadati</taxon>
        <taxon>Bacteroidota</taxon>
        <taxon>Sphingobacteriia</taxon>
        <taxon>Sphingobacteriales</taxon>
        <taxon>Sphingobacteriaceae</taxon>
        <taxon>Albibacterium</taxon>
    </lineage>
</organism>
<keyword evidence="3 5" id="KW-0012">Acyltransferase</keyword>